<dbReference type="InterPro" id="IPR022742">
    <property type="entry name" value="Hydrolase_4"/>
</dbReference>
<dbReference type="Proteomes" id="UP000249061">
    <property type="component" value="Unassembled WGS sequence"/>
</dbReference>
<dbReference type="EMBL" id="QFQP01000006">
    <property type="protein sequence ID" value="PZR14918.1"/>
    <property type="molecule type" value="Genomic_DNA"/>
</dbReference>
<dbReference type="InterPro" id="IPR029058">
    <property type="entry name" value="AB_hydrolase_fold"/>
</dbReference>
<dbReference type="SUPFAM" id="SSF53474">
    <property type="entry name" value="alpha/beta-Hydrolases"/>
    <property type="match status" value="1"/>
</dbReference>
<dbReference type="GO" id="GO:0016787">
    <property type="term" value="F:hydrolase activity"/>
    <property type="evidence" value="ECO:0007669"/>
    <property type="project" value="UniProtKB-KW"/>
</dbReference>
<sequence length="328" mass="35505">MPLRSVPALRFEPDQLYRVPTDDGSAIALGRYAPRGERRFAEPVILAHSLATNRFNLDFDERYSVARILARRGFEAWVLEVRGHGLGGSAAGATFDTEAEHDVAAALKTVVSTGANGVFWVGHSRGGLLAYAHLARNPTAPIRAIATLGSPLTFSAQPGVQKLIASLGATLKLPMLPLQLGAKAWPLGLPPNPIGKYLLREDNVDPVVIRQSLAYVVADISGGVGRQFARWIRNGTFDGEDGFDYRANMKRIGVPILSIAGEHDFLVPPSAAHEVKHLVSGPVDLVSASRREGFSTDYGHGDLVLGRRAPDEIAPRIAEFFERHAARR</sequence>
<dbReference type="Gene3D" id="3.40.50.1820">
    <property type="entry name" value="alpha/beta hydrolase"/>
    <property type="match status" value="1"/>
</dbReference>
<evidence type="ECO:0000313" key="3">
    <source>
        <dbReference type="Proteomes" id="UP000249061"/>
    </source>
</evidence>
<organism evidence="2 3">
    <name type="scientific">Archangium gephyra</name>
    <dbReference type="NCBI Taxonomy" id="48"/>
    <lineage>
        <taxon>Bacteria</taxon>
        <taxon>Pseudomonadati</taxon>
        <taxon>Myxococcota</taxon>
        <taxon>Myxococcia</taxon>
        <taxon>Myxococcales</taxon>
        <taxon>Cystobacterineae</taxon>
        <taxon>Archangiaceae</taxon>
        <taxon>Archangium</taxon>
    </lineage>
</organism>
<evidence type="ECO:0000313" key="2">
    <source>
        <dbReference type="EMBL" id="PZR14918.1"/>
    </source>
</evidence>
<reference evidence="2 3" key="1">
    <citation type="submission" date="2017-08" db="EMBL/GenBank/DDBJ databases">
        <title>Infants hospitalized years apart are colonized by the same room-sourced microbial strains.</title>
        <authorList>
            <person name="Brooks B."/>
            <person name="Olm M.R."/>
            <person name="Firek B.A."/>
            <person name="Baker R."/>
            <person name="Thomas B.C."/>
            <person name="Morowitz M.J."/>
            <person name="Banfield J.F."/>
        </authorList>
    </citation>
    <scope>NUCLEOTIDE SEQUENCE [LARGE SCALE GENOMIC DNA]</scope>
    <source>
        <strain evidence="2">S2_003_000_R2_14</strain>
    </source>
</reference>
<gene>
    <name evidence="2" type="ORF">DI536_09035</name>
</gene>
<name>A0A2W5V0F3_9BACT</name>
<dbReference type="PANTHER" id="PTHR11005">
    <property type="entry name" value="LYSOSOMAL ACID LIPASE-RELATED"/>
    <property type="match status" value="1"/>
</dbReference>
<feature type="domain" description="Serine aminopeptidase S33" evidence="1">
    <location>
        <begin position="65"/>
        <end position="275"/>
    </location>
</feature>
<evidence type="ECO:0000259" key="1">
    <source>
        <dbReference type="Pfam" id="PF12146"/>
    </source>
</evidence>
<protein>
    <submittedName>
        <fullName evidence="2">Alpha/beta hydrolase</fullName>
    </submittedName>
</protein>
<accession>A0A2W5V0F3</accession>
<dbReference type="Pfam" id="PF12146">
    <property type="entry name" value="Hydrolase_4"/>
    <property type="match status" value="1"/>
</dbReference>
<proteinExistence type="predicted"/>
<keyword evidence="2" id="KW-0378">Hydrolase</keyword>
<comment type="caution">
    <text evidence="2">The sequence shown here is derived from an EMBL/GenBank/DDBJ whole genome shotgun (WGS) entry which is preliminary data.</text>
</comment>
<dbReference type="AlphaFoldDB" id="A0A2W5V0F3"/>